<evidence type="ECO:0000313" key="4">
    <source>
        <dbReference type="Proteomes" id="UP000300237"/>
    </source>
</evidence>
<dbReference type="Proteomes" id="UP000300237">
    <property type="component" value="Chromosome"/>
</dbReference>
<organism evidence="3 4">
    <name type="scientific">Mycobacterium tuberculosis</name>
    <dbReference type="NCBI Taxonomy" id="1773"/>
    <lineage>
        <taxon>Bacteria</taxon>
        <taxon>Bacillati</taxon>
        <taxon>Actinomycetota</taxon>
        <taxon>Actinomycetes</taxon>
        <taxon>Mycobacteriales</taxon>
        <taxon>Mycobacteriaceae</taxon>
        <taxon>Mycobacterium</taxon>
        <taxon>Mycobacterium tuberculosis complex</taxon>
    </lineage>
</organism>
<dbReference type="Pfam" id="PF14230">
    <property type="entry name" value="DUF4333"/>
    <property type="match status" value="1"/>
</dbReference>
<evidence type="ECO:0000256" key="1">
    <source>
        <dbReference type="SAM" id="SignalP"/>
    </source>
</evidence>
<name>A0AAQ2U705_MYCTX</name>
<accession>A0AAQ2U705</accession>
<reference evidence="3 4" key="1">
    <citation type="submission" date="2018-08" db="EMBL/GenBank/DDBJ databases">
        <authorList>
            <person name="Fokvardsen B D."/>
            <person name="Norman A."/>
        </authorList>
    </citation>
    <scope>NUCLEOTIDE SEQUENCE [LARGE SCALE GENOMIC DNA]</scope>
    <source>
        <strain evidence="3 4">DKC2</strain>
    </source>
</reference>
<feature type="signal peptide" evidence="1">
    <location>
        <begin position="1"/>
        <end position="17"/>
    </location>
</feature>
<keyword evidence="1" id="KW-0732">Signal</keyword>
<proteinExistence type="predicted"/>
<feature type="chain" id="PRO_5042851432" description="DUF4333 domain-containing protein" evidence="1">
    <location>
        <begin position="18"/>
        <end position="91"/>
    </location>
</feature>
<evidence type="ECO:0000259" key="2">
    <source>
        <dbReference type="Pfam" id="PF14230"/>
    </source>
</evidence>
<feature type="domain" description="DUF4333" evidence="2">
    <location>
        <begin position="23"/>
        <end position="86"/>
    </location>
</feature>
<dbReference type="AlphaFoldDB" id="A0AAQ2U705"/>
<protein>
    <recommendedName>
        <fullName evidence="2">DUF4333 domain-containing protein</fullName>
    </recommendedName>
</protein>
<sequence>MAHSIVRTLLASGAATALIAIPTACSFSIGTSHSHSVSKAEVARQITAKMTDAAGNKPESVTCPSDLPAEVGAELNCEMKIKDRTSTSTSP</sequence>
<dbReference type="EMBL" id="LR027516">
    <property type="protein sequence ID" value="VCU51318.1"/>
    <property type="molecule type" value="Genomic_DNA"/>
</dbReference>
<dbReference type="InterPro" id="IPR025637">
    <property type="entry name" value="DUF4333"/>
</dbReference>
<gene>
    <name evidence="3" type="ORF">DKC2_3223</name>
</gene>
<evidence type="ECO:0000313" key="3">
    <source>
        <dbReference type="EMBL" id="VCU51318.1"/>
    </source>
</evidence>